<sequence>MRDNELAVRKRIALVGGTSALAVFLAVPVLTVFTPLFDGWIGPVGAGYVAGAFAIVFPLGAAFAYSRWADRWERRNGDER</sequence>
<protein>
    <recommendedName>
        <fullName evidence="4">DUF485 domain-containing protein</fullName>
    </recommendedName>
</protein>
<dbReference type="EMBL" id="CP015163">
    <property type="protein sequence ID" value="AXB42117.1"/>
    <property type="molecule type" value="Genomic_DNA"/>
</dbReference>
<proteinExistence type="predicted"/>
<evidence type="ECO:0000313" key="3">
    <source>
        <dbReference type="Proteomes" id="UP000250434"/>
    </source>
</evidence>
<organism evidence="2 3">
    <name type="scientific">Amycolatopsis albispora</name>
    <dbReference type="NCBI Taxonomy" id="1804986"/>
    <lineage>
        <taxon>Bacteria</taxon>
        <taxon>Bacillati</taxon>
        <taxon>Actinomycetota</taxon>
        <taxon>Actinomycetes</taxon>
        <taxon>Pseudonocardiales</taxon>
        <taxon>Pseudonocardiaceae</taxon>
        <taxon>Amycolatopsis</taxon>
    </lineage>
</organism>
<dbReference type="Proteomes" id="UP000250434">
    <property type="component" value="Chromosome"/>
</dbReference>
<keyword evidence="3" id="KW-1185">Reference proteome</keyword>
<evidence type="ECO:0000256" key="1">
    <source>
        <dbReference type="SAM" id="Phobius"/>
    </source>
</evidence>
<evidence type="ECO:0008006" key="4">
    <source>
        <dbReference type="Google" id="ProtNLM"/>
    </source>
</evidence>
<keyword evidence="1" id="KW-1133">Transmembrane helix</keyword>
<feature type="transmembrane region" description="Helical" evidence="1">
    <location>
        <begin position="12"/>
        <end position="33"/>
    </location>
</feature>
<dbReference type="KEGG" id="aab:A4R43_05890"/>
<evidence type="ECO:0000313" key="2">
    <source>
        <dbReference type="EMBL" id="AXB42117.1"/>
    </source>
</evidence>
<reference evidence="2 3" key="1">
    <citation type="submission" date="2016-04" db="EMBL/GenBank/DDBJ databases">
        <title>Complete genome sequence and analysis of deep-sea sediment isolate, Amycolatopsis sp. WP1.</title>
        <authorList>
            <person name="Wang H."/>
            <person name="Chen S."/>
            <person name="Wu Q."/>
        </authorList>
    </citation>
    <scope>NUCLEOTIDE SEQUENCE [LARGE SCALE GENOMIC DNA]</scope>
    <source>
        <strain evidence="2 3">WP1</strain>
    </source>
</reference>
<feature type="transmembrane region" description="Helical" evidence="1">
    <location>
        <begin position="45"/>
        <end position="65"/>
    </location>
</feature>
<dbReference type="AlphaFoldDB" id="A0A344L243"/>
<keyword evidence="1" id="KW-0812">Transmembrane</keyword>
<accession>A0A344L243</accession>
<name>A0A344L243_9PSEU</name>
<dbReference type="OrthoDB" id="3697432at2"/>
<keyword evidence="1" id="KW-0472">Membrane</keyword>
<gene>
    <name evidence="2" type="ORF">A4R43_05890</name>
</gene>